<feature type="non-terminal residue" evidence="3">
    <location>
        <position position="391"/>
    </location>
</feature>
<dbReference type="EMBL" id="MU155231">
    <property type="protein sequence ID" value="KAF9478574.1"/>
    <property type="molecule type" value="Genomic_DNA"/>
</dbReference>
<proteinExistence type="predicted"/>
<dbReference type="InterPro" id="IPR041588">
    <property type="entry name" value="Integrase_H2C2"/>
</dbReference>
<protein>
    <recommendedName>
        <fullName evidence="2">Integrase zinc-binding domain-containing protein</fullName>
    </recommendedName>
</protein>
<dbReference type="Proteomes" id="UP000807469">
    <property type="component" value="Unassembled WGS sequence"/>
</dbReference>
<evidence type="ECO:0000259" key="2">
    <source>
        <dbReference type="Pfam" id="PF17921"/>
    </source>
</evidence>
<gene>
    <name evidence="3" type="ORF">BDN70DRAFT_835842</name>
</gene>
<feature type="region of interest" description="Disordered" evidence="1">
    <location>
        <begin position="1"/>
        <end position="34"/>
    </location>
</feature>
<name>A0A9P5Z1W0_9AGAR</name>
<feature type="compositionally biased region" description="Low complexity" evidence="1">
    <location>
        <begin position="1"/>
        <end position="16"/>
    </location>
</feature>
<keyword evidence="4" id="KW-1185">Reference proteome</keyword>
<dbReference type="Pfam" id="PF17921">
    <property type="entry name" value="Integrase_H2C2"/>
    <property type="match status" value="1"/>
</dbReference>
<reference evidence="3" key="1">
    <citation type="submission" date="2020-11" db="EMBL/GenBank/DDBJ databases">
        <authorList>
            <consortium name="DOE Joint Genome Institute"/>
            <person name="Ahrendt S."/>
            <person name="Riley R."/>
            <person name="Andreopoulos W."/>
            <person name="Labutti K."/>
            <person name="Pangilinan J."/>
            <person name="Ruiz-Duenas F.J."/>
            <person name="Barrasa J.M."/>
            <person name="Sanchez-Garcia M."/>
            <person name="Camarero S."/>
            <person name="Miyauchi S."/>
            <person name="Serrano A."/>
            <person name="Linde D."/>
            <person name="Babiker R."/>
            <person name="Drula E."/>
            <person name="Ayuso-Fernandez I."/>
            <person name="Pacheco R."/>
            <person name="Padilla G."/>
            <person name="Ferreira P."/>
            <person name="Barriuso J."/>
            <person name="Kellner H."/>
            <person name="Castanera R."/>
            <person name="Alfaro M."/>
            <person name="Ramirez L."/>
            <person name="Pisabarro A.G."/>
            <person name="Kuo A."/>
            <person name="Tritt A."/>
            <person name="Lipzen A."/>
            <person name="He G."/>
            <person name="Yan M."/>
            <person name="Ng V."/>
            <person name="Cullen D."/>
            <person name="Martin F."/>
            <person name="Rosso M.-N."/>
            <person name="Henrissat B."/>
            <person name="Hibbett D."/>
            <person name="Martinez A.T."/>
            <person name="Grigoriev I.V."/>
        </authorList>
    </citation>
    <scope>NUCLEOTIDE SEQUENCE</scope>
    <source>
        <strain evidence="3">CIRM-BRFM 674</strain>
    </source>
</reference>
<dbReference type="AlphaFoldDB" id="A0A9P5Z1W0"/>
<feature type="compositionally biased region" description="Polar residues" evidence="1">
    <location>
        <begin position="25"/>
        <end position="34"/>
    </location>
</feature>
<evidence type="ECO:0000313" key="4">
    <source>
        <dbReference type="Proteomes" id="UP000807469"/>
    </source>
</evidence>
<dbReference type="Gene3D" id="1.10.340.70">
    <property type="match status" value="1"/>
</dbReference>
<organism evidence="3 4">
    <name type="scientific">Pholiota conissans</name>
    <dbReference type="NCBI Taxonomy" id="109636"/>
    <lineage>
        <taxon>Eukaryota</taxon>
        <taxon>Fungi</taxon>
        <taxon>Dikarya</taxon>
        <taxon>Basidiomycota</taxon>
        <taxon>Agaricomycotina</taxon>
        <taxon>Agaricomycetes</taxon>
        <taxon>Agaricomycetidae</taxon>
        <taxon>Agaricales</taxon>
        <taxon>Agaricineae</taxon>
        <taxon>Strophariaceae</taxon>
        <taxon>Pholiota</taxon>
    </lineage>
</organism>
<comment type="caution">
    <text evidence="3">The sequence shown here is derived from an EMBL/GenBank/DDBJ whole genome shotgun (WGS) entry which is preliminary data.</text>
</comment>
<sequence length="391" mass="43719">MSPARPSLSSRRNSSSGFKPYTRGVSPTLTAPHTESITEAKWTENGERQGFPTYAQYKLVEATYLQSLTPRRQGKALISQALFDRIWDVLHEPDAPGETAQFRFWARKMFTISKTHRITLGLPDDVDDIPQEVLLHDNLLVAIQEQLYDLLCYCHGSTGHGGRDKTCALIRKHYTWVPKDLVSNFIKSCPTCIMKKCGSIDNTNLLSQVHDTKSTEETTLPAMRDFFQNMYYPPVASPIPTPANGIPWPTSSGPKDTPMTPTLLEDDALEVEYREAILRAGHMKASLAGLGGPPPRVANYPMSREVSLYKGLPNGWHFRHADYATAHAEFMKTKDLPTSEESDTGIPRPRVPSILPLWGPERFMLSELQGLENDISDAQNISAVQMQHPGE</sequence>
<evidence type="ECO:0000313" key="3">
    <source>
        <dbReference type="EMBL" id="KAF9478574.1"/>
    </source>
</evidence>
<accession>A0A9P5Z1W0</accession>
<feature type="domain" description="Integrase zinc-binding" evidence="2">
    <location>
        <begin position="149"/>
        <end position="196"/>
    </location>
</feature>
<evidence type="ECO:0000256" key="1">
    <source>
        <dbReference type="SAM" id="MobiDB-lite"/>
    </source>
</evidence>
<dbReference type="OrthoDB" id="2499658at2759"/>